<dbReference type="PRINTS" id="PR00463">
    <property type="entry name" value="EP450I"/>
</dbReference>
<comment type="caution">
    <text evidence="12">The sequence shown here is derived from an EMBL/GenBank/DDBJ whole genome shotgun (WGS) entry which is preliminary data.</text>
</comment>
<proteinExistence type="inferred from homology"/>
<evidence type="ECO:0000313" key="13">
    <source>
        <dbReference type="Proteomes" id="UP001386955"/>
    </source>
</evidence>
<keyword evidence="7 9" id="KW-0503">Monooxygenase</keyword>
<dbReference type="InterPro" id="IPR001128">
    <property type="entry name" value="Cyt_P450"/>
</dbReference>
<dbReference type="GO" id="GO:0004497">
    <property type="term" value="F:monooxygenase activity"/>
    <property type="evidence" value="ECO:0007669"/>
    <property type="project" value="UniProtKB-KW"/>
</dbReference>
<protein>
    <recommendedName>
        <fullName evidence="14">Cytochrome P450</fullName>
    </recommendedName>
</protein>
<dbReference type="InterPro" id="IPR036396">
    <property type="entry name" value="Cyt_P450_sf"/>
</dbReference>
<keyword evidence="13" id="KW-1185">Reference proteome</keyword>
<organism evidence="12 13">
    <name type="scientific">Psophocarpus tetragonolobus</name>
    <name type="common">Winged bean</name>
    <name type="synonym">Dolichos tetragonolobus</name>
    <dbReference type="NCBI Taxonomy" id="3891"/>
    <lineage>
        <taxon>Eukaryota</taxon>
        <taxon>Viridiplantae</taxon>
        <taxon>Streptophyta</taxon>
        <taxon>Embryophyta</taxon>
        <taxon>Tracheophyta</taxon>
        <taxon>Spermatophyta</taxon>
        <taxon>Magnoliopsida</taxon>
        <taxon>eudicotyledons</taxon>
        <taxon>Gunneridae</taxon>
        <taxon>Pentapetalae</taxon>
        <taxon>rosids</taxon>
        <taxon>fabids</taxon>
        <taxon>Fabales</taxon>
        <taxon>Fabaceae</taxon>
        <taxon>Papilionoideae</taxon>
        <taxon>50 kb inversion clade</taxon>
        <taxon>NPAAA clade</taxon>
        <taxon>indigoferoid/millettioid clade</taxon>
        <taxon>Phaseoleae</taxon>
        <taxon>Psophocarpus</taxon>
    </lineage>
</organism>
<evidence type="ECO:0000256" key="4">
    <source>
        <dbReference type="ARBA" id="ARBA00022723"/>
    </source>
</evidence>
<feature type="coiled-coil region" evidence="10">
    <location>
        <begin position="233"/>
        <end position="275"/>
    </location>
</feature>
<evidence type="ECO:0000256" key="9">
    <source>
        <dbReference type="RuleBase" id="RU000461"/>
    </source>
</evidence>
<dbReference type="PROSITE" id="PS00086">
    <property type="entry name" value="CYTOCHROME_P450"/>
    <property type="match status" value="1"/>
</dbReference>
<evidence type="ECO:0000313" key="12">
    <source>
        <dbReference type="EMBL" id="KAK7406628.1"/>
    </source>
</evidence>
<feature type="transmembrane region" description="Helical" evidence="11">
    <location>
        <begin position="6"/>
        <end position="26"/>
    </location>
</feature>
<reference evidence="12 13" key="1">
    <citation type="submission" date="2024-01" db="EMBL/GenBank/DDBJ databases">
        <title>The genomes of 5 underutilized Papilionoideae crops provide insights into root nodulation and disease resistanc.</title>
        <authorList>
            <person name="Jiang F."/>
        </authorList>
    </citation>
    <scope>NUCLEOTIDE SEQUENCE [LARGE SCALE GENOMIC DNA]</scope>
    <source>
        <strain evidence="12">DUOXIRENSHENG_FW03</strain>
        <tissue evidence="12">Leaves</tissue>
    </source>
</reference>
<keyword evidence="4 8" id="KW-0479">Metal-binding</keyword>
<comment type="similarity">
    <text evidence="2 9">Belongs to the cytochrome P450 family.</text>
</comment>
<evidence type="ECO:0000256" key="11">
    <source>
        <dbReference type="SAM" id="Phobius"/>
    </source>
</evidence>
<accession>A0AAN9XSU0</accession>
<name>A0AAN9XSU0_PSOTE</name>
<dbReference type="InterPro" id="IPR002401">
    <property type="entry name" value="Cyt_P450_E_grp-I"/>
</dbReference>
<feature type="transmembrane region" description="Helical" evidence="11">
    <location>
        <begin position="447"/>
        <end position="469"/>
    </location>
</feature>
<keyword evidence="3 8" id="KW-0349">Heme</keyword>
<evidence type="ECO:0000256" key="7">
    <source>
        <dbReference type="ARBA" id="ARBA00023033"/>
    </source>
</evidence>
<evidence type="ECO:0000256" key="1">
    <source>
        <dbReference type="ARBA" id="ARBA00001971"/>
    </source>
</evidence>
<dbReference type="GO" id="GO:0016705">
    <property type="term" value="F:oxidoreductase activity, acting on paired donors, with incorporation or reduction of molecular oxygen"/>
    <property type="evidence" value="ECO:0007669"/>
    <property type="project" value="InterPro"/>
</dbReference>
<dbReference type="Pfam" id="PF00067">
    <property type="entry name" value="p450"/>
    <property type="match status" value="1"/>
</dbReference>
<keyword evidence="6 8" id="KW-0408">Iron</keyword>
<dbReference type="AlphaFoldDB" id="A0AAN9XSU0"/>
<dbReference type="CDD" id="cd11072">
    <property type="entry name" value="CYP71-like"/>
    <property type="match status" value="1"/>
</dbReference>
<dbReference type="FunFam" id="1.10.630.10:FF:000008">
    <property type="entry name" value="Cytochrome P450 71D8"/>
    <property type="match status" value="1"/>
</dbReference>
<dbReference type="Gene3D" id="1.10.630.10">
    <property type="entry name" value="Cytochrome P450"/>
    <property type="match status" value="1"/>
</dbReference>
<evidence type="ECO:0000256" key="10">
    <source>
        <dbReference type="SAM" id="Coils"/>
    </source>
</evidence>
<keyword evidence="10" id="KW-0175">Coiled coil</keyword>
<dbReference type="InterPro" id="IPR052306">
    <property type="entry name" value="CYP450_71D"/>
</dbReference>
<sequence length="511" mass="57712">MPIVMAIEPSIWGITLILMLLLPWLVKYYKSTFTHKLPPGPRKLPLIGNLHQLAVAGSLPHVALRDLAQKYGPLMHLQLGEISAVIASSPEMAKEIMKTHDVAFAQRPKVVPAQIFTYGGIDMAFAPYGDYWRQMRKICMLELLSAKKVQAFSFIREEETAKFIESIKSSSGSVINLSNRISKLISTSVFRAAFGNTCGDQDEFESLQKQVAVHLGGFDLPDLFPSMEFIRVLTGKKSKLDNLQKQLDRIYDNIVTQHQEKLARAKEGKIEAQEEDLVDVLLRVQQSGSLGINMTTQHIKAMVSDIFVPGIDTAASTIDWAMVELMRNPRGRQKAQTELRQTFKGKKIINEVDLEELSYLKLVIKEVLRLHPPAPLLLPRESSELTIIDGYEIPMKTKIMVNVWAMGRDPKFWKDAEKFMPERFDGSSIDFKGNNFEYLPFGAGRRICPGMTFGLASIMLPLALLLHHFNWEFPNGMKPEDLDMTENFGLAIRRNGVLSLIPTLYDISLHE</sequence>
<keyword evidence="11" id="KW-0812">Transmembrane</keyword>
<evidence type="ECO:0000256" key="6">
    <source>
        <dbReference type="ARBA" id="ARBA00023004"/>
    </source>
</evidence>
<evidence type="ECO:0000256" key="8">
    <source>
        <dbReference type="PIRSR" id="PIRSR602401-1"/>
    </source>
</evidence>
<keyword evidence="5 9" id="KW-0560">Oxidoreductase</keyword>
<dbReference type="Proteomes" id="UP001386955">
    <property type="component" value="Unassembled WGS sequence"/>
</dbReference>
<gene>
    <name evidence="12" type="ORF">VNO78_08257</name>
</gene>
<evidence type="ECO:0008006" key="14">
    <source>
        <dbReference type="Google" id="ProtNLM"/>
    </source>
</evidence>
<dbReference type="SUPFAM" id="SSF48264">
    <property type="entry name" value="Cytochrome P450"/>
    <property type="match status" value="1"/>
</dbReference>
<dbReference type="InterPro" id="IPR017972">
    <property type="entry name" value="Cyt_P450_CS"/>
</dbReference>
<keyword evidence="11" id="KW-0472">Membrane</keyword>
<evidence type="ECO:0000256" key="5">
    <source>
        <dbReference type="ARBA" id="ARBA00023002"/>
    </source>
</evidence>
<dbReference type="PANTHER" id="PTHR47953">
    <property type="entry name" value="OS08G0105600 PROTEIN"/>
    <property type="match status" value="1"/>
</dbReference>
<dbReference type="GO" id="GO:0020037">
    <property type="term" value="F:heme binding"/>
    <property type="evidence" value="ECO:0007669"/>
    <property type="project" value="InterPro"/>
</dbReference>
<dbReference type="EMBL" id="JAYMYS010000002">
    <property type="protein sequence ID" value="KAK7406628.1"/>
    <property type="molecule type" value="Genomic_DNA"/>
</dbReference>
<evidence type="ECO:0000256" key="3">
    <source>
        <dbReference type="ARBA" id="ARBA00022617"/>
    </source>
</evidence>
<dbReference type="PRINTS" id="PR00385">
    <property type="entry name" value="P450"/>
</dbReference>
<dbReference type="GO" id="GO:0005506">
    <property type="term" value="F:iron ion binding"/>
    <property type="evidence" value="ECO:0007669"/>
    <property type="project" value="InterPro"/>
</dbReference>
<evidence type="ECO:0000256" key="2">
    <source>
        <dbReference type="ARBA" id="ARBA00010617"/>
    </source>
</evidence>
<feature type="binding site" description="axial binding residue" evidence="8">
    <location>
        <position position="448"/>
    </location>
    <ligand>
        <name>heme</name>
        <dbReference type="ChEBI" id="CHEBI:30413"/>
    </ligand>
    <ligandPart>
        <name>Fe</name>
        <dbReference type="ChEBI" id="CHEBI:18248"/>
    </ligandPart>
</feature>
<keyword evidence="11" id="KW-1133">Transmembrane helix</keyword>
<comment type="cofactor">
    <cofactor evidence="1 8">
        <name>heme</name>
        <dbReference type="ChEBI" id="CHEBI:30413"/>
    </cofactor>
</comment>
<dbReference type="PANTHER" id="PTHR47953:SF16">
    <property type="entry name" value="CYTOCHROME P450 71D8"/>
    <property type="match status" value="1"/>
</dbReference>